<accession>A0ABR3L629</accession>
<keyword evidence="2" id="KW-1185">Reference proteome</keyword>
<sequence>MLYSKVEMNEIAFRCQYGDTSYWLRIRLILLQVSQGGHGRLLLMRDYRSCFMAYRHASCTCLPPPPSHIFVIFDKPERFVSQPVKAVLGYHSFTWTLNLVLA</sequence>
<organism evidence="1 2">
    <name type="scientific">Cirrhinus molitorella</name>
    <name type="common">mud carp</name>
    <dbReference type="NCBI Taxonomy" id="172907"/>
    <lineage>
        <taxon>Eukaryota</taxon>
        <taxon>Metazoa</taxon>
        <taxon>Chordata</taxon>
        <taxon>Craniata</taxon>
        <taxon>Vertebrata</taxon>
        <taxon>Euteleostomi</taxon>
        <taxon>Actinopterygii</taxon>
        <taxon>Neopterygii</taxon>
        <taxon>Teleostei</taxon>
        <taxon>Ostariophysi</taxon>
        <taxon>Cypriniformes</taxon>
        <taxon>Cyprinidae</taxon>
        <taxon>Labeoninae</taxon>
        <taxon>Labeonini</taxon>
        <taxon>Cirrhinus</taxon>
    </lineage>
</organism>
<name>A0ABR3L629_9TELE</name>
<evidence type="ECO:0000313" key="1">
    <source>
        <dbReference type="EMBL" id="KAL1248391.1"/>
    </source>
</evidence>
<protein>
    <submittedName>
        <fullName evidence="1">Uncharacterized protein</fullName>
    </submittedName>
</protein>
<gene>
    <name evidence="1" type="ORF">QQF64_021709</name>
</gene>
<evidence type="ECO:0000313" key="2">
    <source>
        <dbReference type="Proteomes" id="UP001558613"/>
    </source>
</evidence>
<comment type="caution">
    <text evidence="1">The sequence shown here is derived from an EMBL/GenBank/DDBJ whole genome shotgun (WGS) entry which is preliminary data.</text>
</comment>
<reference evidence="1 2" key="1">
    <citation type="submission" date="2023-09" db="EMBL/GenBank/DDBJ databases">
        <authorList>
            <person name="Wang M."/>
        </authorList>
    </citation>
    <scope>NUCLEOTIDE SEQUENCE [LARGE SCALE GENOMIC DNA]</scope>
    <source>
        <strain evidence="1">GT-2023</strain>
        <tissue evidence="1">Liver</tissue>
    </source>
</reference>
<dbReference type="EMBL" id="JAYMGO010000024">
    <property type="protein sequence ID" value="KAL1248391.1"/>
    <property type="molecule type" value="Genomic_DNA"/>
</dbReference>
<dbReference type="Proteomes" id="UP001558613">
    <property type="component" value="Unassembled WGS sequence"/>
</dbReference>
<proteinExistence type="predicted"/>